<dbReference type="Gene3D" id="2.40.30.170">
    <property type="match status" value="1"/>
</dbReference>
<dbReference type="Gene3D" id="2.40.50.100">
    <property type="match status" value="1"/>
</dbReference>
<evidence type="ECO:0000313" key="4">
    <source>
        <dbReference type="EMBL" id="PSW27236.1"/>
    </source>
</evidence>
<comment type="similarity">
    <text evidence="1">Belongs to the membrane fusion protein (MFP) (TC 8.A.1) family.</text>
</comment>
<evidence type="ECO:0000256" key="2">
    <source>
        <dbReference type="SAM" id="Coils"/>
    </source>
</evidence>
<dbReference type="OrthoDB" id="266524at2"/>
<dbReference type="NCBIfam" id="TIGR01730">
    <property type="entry name" value="RND_mfp"/>
    <property type="match status" value="1"/>
</dbReference>
<protein>
    <submittedName>
        <fullName evidence="4">Efflux RND transporter periplasmic adaptor subunit</fullName>
    </submittedName>
</protein>
<evidence type="ECO:0000313" key="5">
    <source>
        <dbReference type="Proteomes" id="UP000240481"/>
    </source>
</evidence>
<keyword evidence="5" id="KW-1185">Reference proteome</keyword>
<accession>A0A0J8VGL2</accession>
<dbReference type="PANTHER" id="PTHR30469:SF11">
    <property type="entry name" value="BLL4320 PROTEIN"/>
    <property type="match status" value="1"/>
</dbReference>
<feature type="signal peptide" evidence="3">
    <location>
        <begin position="1"/>
        <end position="22"/>
    </location>
</feature>
<dbReference type="Proteomes" id="UP000240481">
    <property type="component" value="Unassembled WGS sequence"/>
</dbReference>
<dbReference type="PANTHER" id="PTHR30469">
    <property type="entry name" value="MULTIDRUG RESISTANCE PROTEIN MDTA"/>
    <property type="match status" value="1"/>
</dbReference>
<gene>
    <name evidence="4" type="ORF">C9I94_03845</name>
</gene>
<dbReference type="GO" id="GO:1990281">
    <property type="term" value="C:efflux pump complex"/>
    <property type="evidence" value="ECO:0007669"/>
    <property type="project" value="TreeGrafter"/>
</dbReference>
<sequence>MGLTLSLLIGSSLLMGCNSSTAEAEASPTTAQTIKVNSVTLLPQESYQVQREYVGTIQAGQQAKLGFELSGKIAQLLVDVGDQVKLGDPMVILDTQLLHTEADQLKAQQAQITAQLDLVEANLNRQRSLKKKGFSAESEIDSLNSQRNVLRANYRQLSATLAANQLQQQKSTIYAPYAGTVSARHISTGDVVSMGSPTLTLLASTHQEAHIGIPAKQLTKLLQQNKMKQHDKEKQLAYKEQANYAVKESDDWTLRVGHKSYVVTLLNPGARVDVNSRTVQLRFALPAEAQAIDGELAYLAFQDHHKNAGYWIPLSALTDGIRGVWNVFALKPDGSAYTIERRSVQVLFANNDQAFINGAIEPNEKIVANGLHRLVPGQTVSLAKKFPLPLSDEGA</sequence>
<dbReference type="Gene3D" id="1.10.287.470">
    <property type="entry name" value="Helix hairpin bin"/>
    <property type="match status" value="1"/>
</dbReference>
<dbReference type="Gene3D" id="2.40.420.20">
    <property type="match status" value="1"/>
</dbReference>
<organism evidence="4 5">
    <name type="scientific">Photobacterium swingsii</name>
    <dbReference type="NCBI Taxonomy" id="680026"/>
    <lineage>
        <taxon>Bacteria</taxon>
        <taxon>Pseudomonadati</taxon>
        <taxon>Pseudomonadota</taxon>
        <taxon>Gammaproteobacteria</taxon>
        <taxon>Vibrionales</taxon>
        <taxon>Vibrionaceae</taxon>
        <taxon>Photobacterium</taxon>
    </lineage>
</organism>
<reference evidence="4 5" key="1">
    <citation type="submission" date="2018-01" db="EMBL/GenBank/DDBJ databases">
        <title>Whole genome sequencing of Histamine producing bacteria.</title>
        <authorList>
            <person name="Butler K."/>
        </authorList>
    </citation>
    <scope>NUCLEOTIDE SEQUENCE [LARGE SCALE GENOMIC DNA]</scope>
    <source>
        <strain evidence="4 5">DSM 24669</strain>
    </source>
</reference>
<dbReference type="EMBL" id="PYLZ01000001">
    <property type="protein sequence ID" value="PSW27236.1"/>
    <property type="molecule type" value="Genomic_DNA"/>
</dbReference>
<name>A0A0J8VGL2_9GAMM</name>
<evidence type="ECO:0000256" key="1">
    <source>
        <dbReference type="ARBA" id="ARBA00009477"/>
    </source>
</evidence>
<keyword evidence="2" id="KW-0175">Coiled coil</keyword>
<proteinExistence type="inferred from homology"/>
<evidence type="ECO:0000256" key="3">
    <source>
        <dbReference type="SAM" id="SignalP"/>
    </source>
</evidence>
<dbReference type="AlphaFoldDB" id="A0A0J8VGL2"/>
<dbReference type="SUPFAM" id="SSF111369">
    <property type="entry name" value="HlyD-like secretion proteins"/>
    <property type="match status" value="1"/>
</dbReference>
<keyword evidence="3" id="KW-0732">Signal</keyword>
<comment type="caution">
    <text evidence="4">The sequence shown here is derived from an EMBL/GenBank/DDBJ whole genome shotgun (WGS) entry which is preliminary data.</text>
</comment>
<dbReference type="InterPro" id="IPR006143">
    <property type="entry name" value="RND_pump_MFP"/>
</dbReference>
<dbReference type="STRING" id="680026.AB733_01950"/>
<feature type="chain" id="PRO_5030009198" evidence="3">
    <location>
        <begin position="23"/>
        <end position="395"/>
    </location>
</feature>
<dbReference type="GO" id="GO:0015562">
    <property type="term" value="F:efflux transmembrane transporter activity"/>
    <property type="evidence" value="ECO:0007669"/>
    <property type="project" value="TreeGrafter"/>
</dbReference>
<feature type="coiled-coil region" evidence="2">
    <location>
        <begin position="102"/>
        <end position="160"/>
    </location>
</feature>